<keyword evidence="2" id="KW-1185">Reference proteome</keyword>
<dbReference type="EMBL" id="CM047900">
    <property type="protein sequence ID" value="KAJ0099549.1"/>
    <property type="molecule type" value="Genomic_DNA"/>
</dbReference>
<sequence>MVCLNRTNYHKWKGKMKDLLFVKGYTCQCLLRKNLILKVTENGSLSTNKCVTILGNG</sequence>
<evidence type="ECO:0000313" key="2">
    <source>
        <dbReference type="Proteomes" id="UP001164250"/>
    </source>
</evidence>
<organism evidence="1 2">
    <name type="scientific">Pistacia atlantica</name>
    <dbReference type="NCBI Taxonomy" id="434234"/>
    <lineage>
        <taxon>Eukaryota</taxon>
        <taxon>Viridiplantae</taxon>
        <taxon>Streptophyta</taxon>
        <taxon>Embryophyta</taxon>
        <taxon>Tracheophyta</taxon>
        <taxon>Spermatophyta</taxon>
        <taxon>Magnoliopsida</taxon>
        <taxon>eudicotyledons</taxon>
        <taxon>Gunneridae</taxon>
        <taxon>Pentapetalae</taxon>
        <taxon>rosids</taxon>
        <taxon>malvids</taxon>
        <taxon>Sapindales</taxon>
        <taxon>Anacardiaceae</taxon>
        <taxon>Pistacia</taxon>
    </lineage>
</organism>
<gene>
    <name evidence="1" type="ORF">Patl1_21265</name>
</gene>
<comment type="caution">
    <text evidence="1">The sequence shown here is derived from an EMBL/GenBank/DDBJ whole genome shotgun (WGS) entry which is preliminary data.</text>
</comment>
<name>A0ACC1BKT8_9ROSI</name>
<reference evidence="2" key="1">
    <citation type="journal article" date="2023" name="G3 (Bethesda)">
        <title>Genome assembly and association tests identify interacting loci associated with vigor, precocity, and sex in interspecific pistachio rootstocks.</title>
        <authorList>
            <person name="Palmer W."/>
            <person name="Jacygrad E."/>
            <person name="Sagayaradj S."/>
            <person name="Cavanaugh K."/>
            <person name="Han R."/>
            <person name="Bertier L."/>
            <person name="Beede B."/>
            <person name="Kafkas S."/>
            <person name="Golino D."/>
            <person name="Preece J."/>
            <person name="Michelmore R."/>
        </authorList>
    </citation>
    <scope>NUCLEOTIDE SEQUENCE [LARGE SCALE GENOMIC DNA]</scope>
</reference>
<proteinExistence type="predicted"/>
<evidence type="ECO:0000313" key="1">
    <source>
        <dbReference type="EMBL" id="KAJ0099549.1"/>
    </source>
</evidence>
<accession>A0ACC1BKT8</accession>
<protein>
    <submittedName>
        <fullName evidence="1">Uncharacterized protein</fullName>
    </submittedName>
</protein>
<dbReference type="Proteomes" id="UP001164250">
    <property type="component" value="Chromosome 4"/>
</dbReference>